<comment type="caution">
    <text evidence="2">The sequence shown here is derived from an EMBL/GenBank/DDBJ whole genome shotgun (WGS) entry which is preliminary data.</text>
</comment>
<feature type="transmembrane region" description="Helical" evidence="1">
    <location>
        <begin position="26"/>
        <end position="48"/>
    </location>
</feature>
<name>A0ABR4JY85_9EURO</name>
<gene>
    <name evidence="2" type="ORF">BJY01DRAFT_214473</name>
</gene>
<evidence type="ECO:0000313" key="2">
    <source>
        <dbReference type="EMBL" id="KAL2845031.1"/>
    </source>
</evidence>
<keyword evidence="1" id="KW-0812">Transmembrane</keyword>
<keyword evidence="1" id="KW-1133">Transmembrane helix</keyword>
<reference evidence="2 3" key="1">
    <citation type="submission" date="2024-07" db="EMBL/GenBank/DDBJ databases">
        <title>Section-level genome sequencing and comparative genomics of Aspergillus sections Usti and Cavernicolus.</title>
        <authorList>
            <consortium name="Lawrence Berkeley National Laboratory"/>
            <person name="Nybo J.L."/>
            <person name="Vesth T.C."/>
            <person name="Theobald S."/>
            <person name="Frisvad J.C."/>
            <person name="Larsen T.O."/>
            <person name="Kjaerboelling I."/>
            <person name="Rothschild-Mancinelli K."/>
            <person name="Lyhne E.K."/>
            <person name="Kogle M.E."/>
            <person name="Barry K."/>
            <person name="Clum A."/>
            <person name="Na H."/>
            <person name="Ledsgaard L."/>
            <person name="Lin J."/>
            <person name="Lipzen A."/>
            <person name="Kuo A."/>
            <person name="Riley R."/>
            <person name="Mondo S."/>
            <person name="Labutti K."/>
            <person name="Haridas S."/>
            <person name="Pangalinan J."/>
            <person name="Salamov A.A."/>
            <person name="Simmons B.A."/>
            <person name="Magnuson J.K."/>
            <person name="Chen J."/>
            <person name="Drula E."/>
            <person name="Henrissat B."/>
            <person name="Wiebenga A."/>
            <person name="Lubbers R.J."/>
            <person name="Gomes A.C."/>
            <person name="Makela M.R."/>
            <person name="Stajich J."/>
            <person name="Grigoriev I.V."/>
            <person name="Mortensen U.H."/>
            <person name="De Vries R.P."/>
            <person name="Baker S.E."/>
            <person name="Andersen M.R."/>
        </authorList>
    </citation>
    <scope>NUCLEOTIDE SEQUENCE [LARGE SCALE GENOMIC DNA]</scope>
    <source>
        <strain evidence="2 3">CBS 123904</strain>
    </source>
</reference>
<organism evidence="2 3">
    <name type="scientific">Aspergillus pseudoustus</name>
    <dbReference type="NCBI Taxonomy" id="1810923"/>
    <lineage>
        <taxon>Eukaryota</taxon>
        <taxon>Fungi</taxon>
        <taxon>Dikarya</taxon>
        <taxon>Ascomycota</taxon>
        <taxon>Pezizomycotina</taxon>
        <taxon>Eurotiomycetes</taxon>
        <taxon>Eurotiomycetidae</taxon>
        <taxon>Eurotiales</taxon>
        <taxon>Aspergillaceae</taxon>
        <taxon>Aspergillus</taxon>
        <taxon>Aspergillus subgen. Nidulantes</taxon>
    </lineage>
</organism>
<evidence type="ECO:0000313" key="3">
    <source>
        <dbReference type="Proteomes" id="UP001610446"/>
    </source>
</evidence>
<protein>
    <submittedName>
        <fullName evidence="2">Uncharacterized protein</fullName>
    </submittedName>
</protein>
<dbReference type="EMBL" id="JBFXLU010000075">
    <property type="protein sequence ID" value="KAL2845031.1"/>
    <property type="molecule type" value="Genomic_DNA"/>
</dbReference>
<evidence type="ECO:0000256" key="1">
    <source>
        <dbReference type="SAM" id="Phobius"/>
    </source>
</evidence>
<keyword evidence="1" id="KW-0472">Membrane</keyword>
<sequence>MTADAIILSDQSCWGLYRQSDVKVRIGIFLVRFLYPAGIFGSFLRFFLHFKPQQHR</sequence>
<accession>A0ABR4JY85</accession>
<dbReference type="Proteomes" id="UP001610446">
    <property type="component" value="Unassembled WGS sequence"/>
</dbReference>
<proteinExistence type="predicted"/>
<keyword evidence="3" id="KW-1185">Reference proteome</keyword>